<gene>
    <name evidence="1" type="ORF">MAE02_46220</name>
</gene>
<dbReference type="Proteomes" id="UP000321085">
    <property type="component" value="Unassembled WGS sequence"/>
</dbReference>
<organism evidence="1 2">
    <name type="scientific">Microvirga aerophila</name>
    <dbReference type="NCBI Taxonomy" id="670291"/>
    <lineage>
        <taxon>Bacteria</taxon>
        <taxon>Pseudomonadati</taxon>
        <taxon>Pseudomonadota</taxon>
        <taxon>Alphaproteobacteria</taxon>
        <taxon>Hyphomicrobiales</taxon>
        <taxon>Methylobacteriaceae</taxon>
        <taxon>Microvirga</taxon>
    </lineage>
</organism>
<sequence>MATINTRIDYFPKDQKASHADSLLGLFWLSAIKMLKVINKADETRRTLRRQRYASLLG</sequence>
<name>A0A512BY92_9HYPH</name>
<keyword evidence="2" id="KW-1185">Reference proteome</keyword>
<dbReference type="RefSeq" id="WP_162815835.1">
    <property type="nucleotide sequence ID" value="NZ_BJYU01000081.1"/>
</dbReference>
<comment type="caution">
    <text evidence="1">The sequence shown here is derived from an EMBL/GenBank/DDBJ whole genome shotgun (WGS) entry which is preliminary data.</text>
</comment>
<accession>A0A512BY92</accession>
<dbReference type="EMBL" id="BJYU01000081">
    <property type="protein sequence ID" value="GEO16926.1"/>
    <property type="molecule type" value="Genomic_DNA"/>
</dbReference>
<evidence type="ECO:0000313" key="2">
    <source>
        <dbReference type="Proteomes" id="UP000321085"/>
    </source>
</evidence>
<protein>
    <submittedName>
        <fullName evidence="1">Uncharacterized protein</fullName>
    </submittedName>
</protein>
<dbReference type="AlphaFoldDB" id="A0A512BY92"/>
<proteinExistence type="predicted"/>
<evidence type="ECO:0000313" key="1">
    <source>
        <dbReference type="EMBL" id="GEO16926.1"/>
    </source>
</evidence>
<reference evidence="1 2" key="1">
    <citation type="submission" date="2019-07" db="EMBL/GenBank/DDBJ databases">
        <title>Whole genome shotgun sequence of Microvirga aerophila NBRC 106136.</title>
        <authorList>
            <person name="Hosoyama A."/>
            <person name="Uohara A."/>
            <person name="Ohji S."/>
            <person name="Ichikawa N."/>
        </authorList>
    </citation>
    <scope>NUCLEOTIDE SEQUENCE [LARGE SCALE GENOMIC DNA]</scope>
    <source>
        <strain evidence="1 2">NBRC 106136</strain>
    </source>
</reference>